<keyword evidence="4" id="KW-1015">Disulfide bond</keyword>
<reference evidence="13" key="3">
    <citation type="submission" date="2025-09" db="UniProtKB">
        <authorList>
            <consortium name="Ensembl"/>
        </authorList>
    </citation>
    <scope>IDENTIFICATION</scope>
</reference>
<dbReference type="InterPro" id="IPR001223">
    <property type="entry name" value="Glyco_hydro18_cat"/>
</dbReference>
<comment type="subcellular location">
    <subcellularLocation>
        <location evidence="1">Cytoplasmic vesicle</location>
        <location evidence="1">Secretory vesicle</location>
    </subcellularLocation>
</comment>
<dbReference type="GO" id="GO:0007338">
    <property type="term" value="P:single fertilization"/>
    <property type="evidence" value="ECO:0007669"/>
    <property type="project" value="UniProtKB-KW"/>
</dbReference>
<dbReference type="GO" id="GO:0005975">
    <property type="term" value="P:carbohydrate metabolic process"/>
    <property type="evidence" value="ECO:0007669"/>
    <property type="project" value="InterPro"/>
</dbReference>
<sequence>MIFIPPLLAPYRLLDFISILSYDLHGSWEKVTGHNSPLPVALGNKEGLCSSSLQAYAMNYWRQLGVPPEKLLMGLPTYGRTFHLLKASQNELRAQAVGPASPGKYTKQAGFLAYYEICSFIEGMNKRWIDDQYVPYAFKGKEWVGYDDAISFSYKPIDLAKSCIYLHMTIFSISLTRELW</sequence>
<evidence type="ECO:0000256" key="7">
    <source>
        <dbReference type="ARBA" id="ARBA00023329"/>
    </source>
</evidence>
<reference evidence="13" key="2">
    <citation type="submission" date="2025-08" db="UniProtKB">
        <authorList>
            <consortium name="Ensembl"/>
        </authorList>
    </citation>
    <scope>IDENTIFICATION</scope>
</reference>
<evidence type="ECO:0000313" key="14">
    <source>
        <dbReference type="Proteomes" id="UP000314981"/>
    </source>
</evidence>
<dbReference type="AlphaFoldDB" id="A0A4W2ESG8"/>
<dbReference type="PROSITE" id="PS51910">
    <property type="entry name" value="GH18_2"/>
    <property type="match status" value="1"/>
</dbReference>
<reference evidence="13 14" key="1">
    <citation type="submission" date="2018-11" db="EMBL/GenBank/DDBJ databases">
        <title>Haplotype-resolved cattle genomes.</title>
        <authorList>
            <person name="Low W.Y."/>
            <person name="Tearle R."/>
            <person name="Bickhart D.M."/>
            <person name="Rosen B.D."/>
            <person name="Koren S."/>
            <person name="Rhie A."/>
            <person name="Hiendleder S."/>
            <person name="Phillippy A.M."/>
            <person name="Smith T.P.L."/>
            <person name="Williams J.L."/>
        </authorList>
    </citation>
    <scope>NUCLEOTIDE SEQUENCE [LARGE SCALE GENOMIC DNA]</scope>
</reference>
<dbReference type="FunFam" id="3.10.50.10:FF:000001">
    <property type="entry name" value="Chitinase 3-like 1"/>
    <property type="match status" value="1"/>
</dbReference>
<evidence type="ECO:0000313" key="13">
    <source>
        <dbReference type="Ensembl" id="ENSBIXP00000039723.1"/>
    </source>
</evidence>
<evidence type="ECO:0000256" key="6">
    <source>
        <dbReference type="ARBA" id="ARBA00023279"/>
    </source>
</evidence>
<accession>A0A4W2ESG8</accession>
<dbReference type="GO" id="GO:0030133">
    <property type="term" value="C:transport vesicle"/>
    <property type="evidence" value="ECO:0007669"/>
    <property type="project" value="UniProtKB-SubCell"/>
</dbReference>
<dbReference type="GO" id="GO:0004568">
    <property type="term" value="F:chitinase activity"/>
    <property type="evidence" value="ECO:0007669"/>
    <property type="project" value="TreeGrafter"/>
</dbReference>
<dbReference type="SUPFAM" id="SSF51445">
    <property type="entry name" value="(Trans)glycosidases"/>
    <property type="match status" value="1"/>
</dbReference>
<name>A0A4W2ESG8_BOBOX</name>
<dbReference type="PANTHER" id="PTHR11177:SF385">
    <property type="entry name" value="OVIDUCT-SPECIFIC GLYCOPROTEIN"/>
    <property type="match status" value="1"/>
</dbReference>
<dbReference type="Proteomes" id="UP000314981">
    <property type="component" value="Chromosome 3"/>
</dbReference>
<dbReference type="PANTHER" id="PTHR11177">
    <property type="entry name" value="CHITINASE"/>
    <property type="match status" value="1"/>
</dbReference>
<evidence type="ECO:0000256" key="2">
    <source>
        <dbReference type="ARBA" id="ARBA00009336"/>
    </source>
</evidence>
<proteinExistence type="inferred from homology"/>
<dbReference type="InterPro" id="IPR050314">
    <property type="entry name" value="Glycosyl_Hydrlase_18"/>
</dbReference>
<keyword evidence="14" id="KW-1185">Reference proteome</keyword>
<dbReference type="Pfam" id="PF00704">
    <property type="entry name" value="Glyco_hydro_18"/>
    <property type="match status" value="1"/>
</dbReference>
<evidence type="ECO:0000256" key="11">
    <source>
        <dbReference type="ARBA" id="ARBA00043205"/>
    </source>
</evidence>
<dbReference type="InterPro" id="IPR011583">
    <property type="entry name" value="Chitinase_II/V-like_cat"/>
</dbReference>
<keyword evidence="7" id="KW-0968">Cytoplasmic vesicle</keyword>
<evidence type="ECO:0000256" key="8">
    <source>
        <dbReference type="ARBA" id="ARBA00039807"/>
    </source>
</evidence>
<feature type="domain" description="GH18" evidence="12">
    <location>
        <begin position="1"/>
        <end position="180"/>
    </location>
</feature>
<evidence type="ECO:0000256" key="10">
    <source>
        <dbReference type="ARBA" id="ARBA00042898"/>
    </source>
</evidence>
<dbReference type="Gene3D" id="3.10.50.10">
    <property type="match status" value="1"/>
</dbReference>
<keyword evidence="6" id="KW-0278">Fertilization</keyword>
<protein>
    <recommendedName>
        <fullName evidence="8">Oviduct-specific glycoprotein</fullName>
    </recommendedName>
    <alternativeName>
        <fullName evidence="9">Estrogen-dependent oviduct protein</fullName>
    </alternativeName>
    <alternativeName>
        <fullName evidence="10">Oviductal glycoprotein</fullName>
    </alternativeName>
    <alternativeName>
        <fullName evidence="11">Oviductin</fullName>
    </alternativeName>
</protein>
<evidence type="ECO:0000259" key="12">
    <source>
        <dbReference type="PROSITE" id="PS51910"/>
    </source>
</evidence>
<evidence type="ECO:0000256" key="3">
    <source>
        <dbReference type="ARBA" id="ARBA00022729"/>
    </source>
</evidence>
<organism evidence="13 14">
    <name type="scientific">Bos indicus x Bos taurus</name>
    <name type="common">Hybrid cattle</name>
    <dbReference type="NCBI Taxonomy" id="30522"/>
    <lineage>
        <taxon>Eukaryota</taxon>
        <taxon>Metazoa</taxon>
        <taxon>Chordata</taxon>
        <taxon>Craniata</taxon>
        <taxon>Vertebrata</taxon>
        <taxon>Euteleostomi</taxon>
        <taxon>Mammalia</taxon>
        <taxon>Eutheria</taxon>
        <taxon>Laurasiatheria</taxon>
        <taxon>Artiodactyla</taxon>
        <taxon>Ruminantia</taxon>
        <taxon>Pecora</taxon>
        <taxon>Bovidae</taxon>
        <taxon>Bovinae</taxon>
        <taxon>Bos</taxon>
    </lineage>
</organism>
<evidence type="ECO:0000256" key="4">
    <source>
        <dbReference type="ARBA" id="ARBA00023157"/>
    </source>
</evidence>
<keyword evidence="3" id="KW-0732">Signal</keyword>
<evidence type="ECO:0000256" key="9">
    <source>
        <dbReference type="ARBA" id="ARBA00042450"/>
    </source>
</evidence>
<keyword evidence="5" id="KW-0325">Glycoprotein</keyword>
<evidence type="ECO:0000256" key="1">
    <source>
        <dbReference type="ARBA" id="ARBA00004398"/>
    </source>
</evidence>
<dbReference type="GO" id="GO:0005576">
    <property type="term" value="C:extracellular region"/>
    <property type="evidence" value="ECO:0007669"/>
    <property type="project" value="TreeGrafter"/>
</dbReference>
<dbReference type="Ensembl" id="ENSBIXT00000034380.1">
    <property type="protein sequence ID" value="ENSBIXP00000039723.1"/>
    <property type="gene ID" value="ENSBIXG00000004705.1"/>
</dbReference>
<evidence type="ECO:0000256" key="5">
    <source>
        <dbReference type="ARBA" id="ARBA00023180"/>
    </source>
</evidence>
<dbReference type="GO" id="GO:0008061">
    <property type="term" value="F:chitin binding"/>
    <property type="evidence" value="ECO:0007669"/>
    <property type="project" value="InterPro"/>
</dbReference>
<dbReference type="SMART" id="SM00636">
    <property type="entry name" value="Glyco_18"/>
    <property type="match status" value="1"/>
</dbReference>
<dbReference type="GO" id="GO:0006032">
    <property type="term" value="P:chitin catabolic process"/>
    <property type="evidence" value="ECO:0007669"/>
    <property type="project" value="TreeGrafter"/>
</dbReference>
<dbReference type="SUPFAM" id="SSF54556">
    <property type="entry name" value="Chitinase insertion domain"/>
    <property type="match status" value="1"/>
</dbReference>
<comment type="similarity">
    <text evidence="2">Belongs to the glycosyl hydrolase 18 family.</text>
</comment>
<dbReference type="InterPro" id="IPR029070">
    <property type="entry name" value="Chitinase_insertion_sf"/>
</dbReference>
<dbReference type="InterPro" id="IPR017853">
    <property type="entry name" value="GH"/>
</dbReference>